<keyword evidence="3" id="KW-1185">Reference proteome</keyword>
<dbReference type="EMBL" id="BOQE01000001">
    <property type="protein sequence ID" value="GIM47290.1"/>
    <property type="molecule type" value="Genomic_DNA"/>
</dbReference>
<feature type="region of interest" description="Disordered" evidence="1">
    <location>
        <begin position="1"/>
        <end position="25"/>
    </location>
</feature>
<protein>
    <submittedName>
        <fullName evidence="2">Uncharacterized protein</fullName>
    </submittedName>
</protein>
<gene>
    <name evidence="2" type="ORF">DNHGIG_28390</name>
</gene>
<sequence>MGIKRMNNTKMIKKTTAQRVKPPNTPSILNPSFTFSAITVNACKMAPETDKYHWHQVYF</sequence>
<dbReference type="Proteomes" id="UP001057291">
    <property type="component" value="Unassembled WGS sequence"/>
</dbReference>
<feature type="compositionally biased region" description="Polar residues" evidence="1">
    <location>
        <begin position="1"/>
        <end position="18"/>
    </location>
</feature>
<comment type="caution">
    <text evidence="2">The sequence shown here is derived from an EMBL/GenBank/DDBJ whole genome shotgun (WGS) entry which is preliminary data.</text>
</comment>
<dbReference type="AlphaFoldDB" id="A0AAV4LHK2"/>
<proteinExistence type="predicted"/>
<organism evidence="2 3">
    <name type="scientific">Collibacillus ludicampi</name>
    <dbReference type="NCBI Taxonomy" id="2771369"/>
    <lineage>
        <taxon>Bacteria</taxon>
        <taxon>Bacillati</taxon>
        <taxon>Bacillota</taxon>
        <taxon>Bacilli</taxon>
        <taxon>Bacillales</taxon>
        <taxon>Alicyclobacillaceae</taxon>
        <taxon>Collibacillus</taxon>
    </lineage>
</organism>
<name>A0AAV4LHK2_9BACL</name>
<evidence type="ECO:0000256" key="1">
    <source>
        <dbReference type="SAM" id="MobiDB-lite"/>
    </source>
</evidence>
<evidence type="ECO:0000313" key="2">
    <source>
        <dbReference type="EMBL" id="GIM47290.1"/>
    </source>
</evidence>
<accession>A0AAV4LHK2</accession>
<reference evidence="2" key="1">
    <citation type="journal article" date="2023" name="Int. J. Syst. Evol. Microbiol.">
        <title>Collibacillus ludicampi gen. nov., sp. nov., a new soil bacterium of the family Alicyclobacillaceae.</title>
        <authorList>
            <person name="Jojima T."/>
            <person name="Ioku Y."/>
            <person name="Fukuta Y."/>
            <person name="Shirasaka N."/>
            <person name="Matsumura Y."/>
            <person name="Mori M."/>
        </authorList>
    </citation>
    <scope>NUCLEOTIDE SEQUENCE</scope>
    <source>
        <strain evidence="2">TP075</strain>
    </source>
</reference>
<evidence type="ECO:0000313" key="3">
    <source>
        <dbReference type="Proteomes" id="UP001057291"/>
    </source>
</evidence>